<evidence type="ECO:0000313" key="3">
    <source>
        <dbReference type="Proteomes" id="UP000185598"/>
    </source>
</evidence>
<keyword evidence="3" id="KW-1185">Reference proteome</keyword>
<accession>A0A1Q9A2V0</accession>
<evidence type="ECO:0000313" key="1">
    <source>
        <dbReference type="EMBL" id="MBB4005843.1"/>
    </source>
</evidence>
<name>A0A1Q9A2V0_9HYPH</name>
<protein>
    <submittedName>
        <fullName evidence="2">Uncharacterized protein</fullName>
    </submittedName>
</protein>
<reference evidence="1 4" key="2">
    <citation type="submission" date="2020-08" db="EMBL/GenBank/DDBJ databases">
        <title>Genomic Encyclopedia of Type Strains, Phase IV (KMG-IV): sequencing the most valuable type-strain genomes for metagenomic binning, comparative biology and taxonomic classification.</title>
        <authorList>
            <person name="Goeker M."/>
        </authorList>
    </citation>
    <scope>NUCLEOTIDE SEQUENCE [LARGE SCALE GENOMIC DNA]</scope>
    <source>
        <strain evidence="1 4">DSM 100021</strain>
    </source>
</reference>
<evidence type="ECO:0000313" key="4">
    <source>
        <dbReference type="Proteomes" id="UP000544107"/>
    </source>
</evidence>
<dbReference type="RefSeq" id="WP_075614679.1">
    <property type="nucleotide sequence ID" value="NZ_JACIED010000001.1"/>
</dbReference>
<dbReference type="STRING" id="887144.BJF91_17295"/>
<comment type="caution">
    <text evidence="2">The sequence shown here is derived from an EMBL/GenBank/DDBJ whole genome shotgun (WGS) entry which is preliminary data.</text>
</comment>
<sequence length="75" mass="8172">MDTSDIGSAFDVPAIITGLRQDLTDLRTGTITAHEAKVRAEIAKQIFSGLRLMVQAQKYMTGNAKPIQQIEGQDP</sequence>
<evidence type="ECO:0000313" key="2">
    <source>
        <dbReference type="EMBL" id="OLP48889.1"/>
    </source>
</evidence>
<proteinExistence type="predicted"/>
<reference evidence="2 3" key="1">
    <citation type="submission" date="2016-09" db="EMBL/GenBank/DDBJ databases">
        <title>Rhizobium oryziradicis sp. nov., isolated from the root of rice.</title>
        <authorList>
            <person name="Zhao J."/>
            <person name="Zhang X."/>
        </authorList>
    </citation>
    <scope>NUCLEOTIDE SEQUENCE [LARGE SCALE GENOMIC DNA]</scope>
    <source>
        <strain evidence="2 3">14971</strain>
    </source>
</reference>
<dbReference type="Proteomes" id="UP000544107">
    <property type="component" value="Unassembled WGS sequence"/>
</dbReference>
<dbReference type="OrthoDB" id="8389902at2"/>
<dbReference type="Proteomes" id="UP000185598">
    <property type="component" value="Unassembled WGS sequence"/>
</dbReference>
<organism evidence="2 3">
    <name type="scientific">Allorhizobium taibaishanense</name>
    <dbReference type="NCBI Taxonomy" id="887144"/>
    <lineage>
        <taxon>Bacteria</taxon>
        <taxon>Pseudomonadati</taxon>
        <taxon>Pseudomonadota</taxon>
        <taxon>Alphaproteobacteria</taxon>
        <taxon>Hyphomicrobiales</taxon>
        <taxon>Rhizobiaceae</taxon>
        <taxon>Rhizobium/Agrobacterium group</taxon>
        <taxon>Allorhizobium</taxon>
    </lineage>
</organism>
<dbReference type="AlphaFoldDB" id="A0A1Q9A2V0"/>
<dbReference type="EMBL" id="MKIN01000022">
    <property type="protein sequence ID" value="OLP48889.1"/>
    <property type="molecule type" value="Genomic_DNA"/>
</dbReference>
<gene>
    <name evidence="2" type="ORF">BJF91_17295</name>
    <name evidence="1" type="ORF">GGQ71_000079</name>
</gene>
<dbReference type="EMBL" id="JACIED010000001">
    <property type="protein sequence ID" value="MBB4005843.1"/>
    <property type="molecule type" value="Genomic_DNA"/>
</dbReference>